<keyword evidence="4" id="KW-0804">Transcription</keyword>
<sequence>MSTYHSHSHSKPPKRPRVSLPDQERSADGHQSRLTEAQRRRRPKARKACVNCRSQKMRCVPSDDDPHTCRRCQRTDVPCVFVPRANAATLPNSIAALAAAAEGPVDARFKTDVLRRLRAVEEYLGLGAPSRAAADATGGSDTEEEAEVGGREGAVVDVDQDDGNSSSGEELPTSYASLGALWHAVSVLQASVPVPGPVSVPRRIWKKRTVGELWQAFHERMPGLHFMPRKQIFSLPQPLLLASILYCSSVRGPREVAADLAPHYFAVLCNAIAQLSIPDSAVGRPSPGPAPASDTPAAANLDTADHDAYEEWAFQTVLGIVLAGLLTEASNRVVGLWISVAYRLILEHCPSEQSILLPTVASDGNGDTAGREWRKLFSGVQIIDLEHASLHLSCPVIPLESPLPALNVGYRDQLYRLSRMMYTGLTHFTGRGLPTIWSVFTTSSTHIKRNDRLPAFSAIDAAVIRDWARQLDDWLVEFSRSTPVMVGAEVASSTGASTALTSISTAEKHRKLVFRQYVLHRLVVLSIYHPARGCDLWSNSITPQEQHELLLSARATLKLHLHDDSIWANWDLVMITWAALIVVQGIEGGVGEADDLQNIQVHLNMLKQMNDHKLPLYRRLIARLEESLQGVHTPEVIPPQQQDLQPDVTYVQQQQQQQQLNGTHPSFLNRTSTGIDYQSWHIFDQASLQQIGYPVDWAILRP</sequence>
<evidence type="ECO:0000313" key="9">
    <source>
        <dbReference type="Proteomes" id="UP001642405"/>
    </source>
</evidence>
<organism evidence="8 9">
    <name type="scientific">Sporothrix curviconia</name>
    <dbReference type="NCBI Taxonomy" id="1260050"/>
    <lineage>
        <taxon>Eukaryota</taxon>
        <taxon>Fungi</taxon>
        <taxon>Dikarya</taxon>
        <taxon>Ascomycota</taxon>
        <taxon>Pezizomycotina</taxon>
        <taxon>Sordariomycetes</taxon>
        <taxon>Sordariomycetidae</taxon>
        <taxon>Ophiostomatales</taxon>
        <taxon>Ophiostomataceae</taxon>
        <taxon>Sporothrix</taxon>
    </lineage>
</organism>
<feature type="compositionally biased region" description="Basic residues" evidence="6">
    <location>
        <begin position="1"/>
        <end position="17"/>
    </location>
</feature>
<protein>
    <recommendedName>
        <fullName evidence="7">Zn(2)-C6 fungal-type domain-containing protein</fullName>
    </recommendedName>
</protein>
<dbReference type="PANTHER" id="PTHR31845">
    <property type="entry name" value="FINGER DOMAIN PROTEIN, PUTATIVE-RELATED"/>
    <property type="match status" value="1"/>
</dbReference>
<dbReference type="InterPro" id="IPR001138">
    <property type="entry name" value="Zn2Cys6_DnaBD"/>
</dbReference>
<evidence type="ECO:0000256" key="3">
    <source>
        <dbReference type="ARBA" id="ARBA00023125"/>
    </source>
</evidence>
<dbReference type="PROSITE" id="PS00463">
    <property type="entry name" value="ZN2_CY6_FUNGAL_1"/>
    <property type="match status" value="1"/>
</dbReference>
<accession>A0ABP0BRD2</accession>
<keyword evidence="2" id="KW-0805">Transcription regulation</keyword>
<dbReference type="PROSITE" id="PS50048">
    <property type="entry name" value="ZN2_CY6_FUNGAL_2"/>
    <property type="match status" value="1"/>
</dbReference>
<keyword evidence="5" id="KW-0539">Nucleus</keyword>
<name>A0ABP0BRD2_9PEZI</name>
<proteinExistence type="predicted"/>
<dbReference type="Gene3D" id="4.10.240.10">
    <property type="entry name" value="Zn(2)-C6 fungal-type DNA-binding domain"/>
    <property type="match status" value="1"/>
</dbReference>
<keyword evidence="3" id="KW-0238">DNA-binding</keyword>
<feature type="region of interest" description="Disordered" evidence="6">
    <location>
        <begin position="1"/>
        <end position="48"/>
    </location>
</feature>
<comment type="caution">
    <text evidence="8">The sequence shown here is derived from an EMBL/GenBank/DDBJ whole genome shotgun (WGS) entry which is preliminary data.</text>
</comment>
<dbReference type="PANTHER" id="PTHR31845:SF17">
    <property type="entry name" value="ZN(II)2CYS6 TRANSCRIPTION FACTOR (EUROFUNG)"/>
    <property type="match status" value="1"/>
</dbReference>
<feature type="domain" description="Zn(2)-C6 fungal-type" evidence="7">
    <location>
        <begin position="48"/>
        <end position="81"/>
    </location>
</feature>
<feature type="region of interest" description="Disordered" evidence="6">
    <location>
        <begin position="130"/>
        <end position="170"/>
    </location>
</feature>
<dbReference type="CDD" id="cd00067">
    <property type="entry name" value="GAL4"/>
    <property type="match status" value="1"/>
</dbReference>
<evidence type="ECO:0000313" key="8">
    <source>
        <dbReference type="EMBL" id="CAK7222208.1"/>
    </source>
</evidence>
<evidence type="ECO:0000256" key="6">
    <source>
        <dbReference type="SAM" id="MobiDB-lite"/>
    </source>
</evidence>
<dbReference type="Proteomes" id="UP001642405">
    <property type="component" value="Unassembled WGS sequence"/>
</dbReference>
<evidence type="ECO:0000256" key="2">
    <source>
        <dbReference type="ARBA" id="ARBA00023015"/>
    </source>
</evidence>
<comment type="subcellular location">
    <subcellularLocation>
        <location evidence="1">Nucleus</location>
    </subcellularLocation>
</comment>
<dbReference type="SMART" id="SM00066">
    <property type="entry name" value="GAL4"/>
    <property type="match status" value="1"/>
</dbReference>
<reference evidence="8 9" key="1">
    <citation type="submission" date="2024-01" db="EMBL/GenBank/DDBJ databases">
        <authorList>
            <person name="Allen C."/>
            <person name="Tagirdzhanova G."/>
        </authorList>
    </citation>
    <scope>NUCLEOTIDE SEQUENCE [LARGE SCALE GENOMIC DNA]</scope>
</reference>
<feature type="compositionally biased region" description="Basic and acidic residues" evidence="6">
    <location>
        <begin position="22"/>
        <end position="38"/>
    </location>
</feature>
<dbReference type="InterPro" id="IPR051089">
    <property type="entry name" value="prtT"/>
</dbReference>
<keyword evidence="9" id="KW-1185">Reference proteome</keyword>
<dbReference type="InterPro" id="IPR036864">
    <property type="entry name" value="Zn2-C6_fun-type_DNA-bd_sf"/>
</dbReference>
<evidence type="ECO:0000256" key="4">
    <source>
        <dbReference type="ARBA" id="ARBA00023163"/>
    </source>
</evidence>
<dbReference type="EMBL" id="CAWUHB010000024">
    <property type="protein sequence ID" value="CAK7222208.1"/>
    <property type="molecule type" value="Genomic_DNA"/>
</dbReference>
<evidence type="ECO:0000256" key="1">
    <source>
        <dbReference type="ARBA" id="ARBA00004123"/>
    </source>
</evidence>
<dbReference type="SUPFAM" id="SSF57701">
    <property type="entry name" value="Zn2/Cys6 DNA-binding domain"/>
    <property type="match status" value="1"/>
</dbReference>
<gene>
    <name evidence="8" type="ORF">SCUCBS95973_004764</name>
</gene>
<evidence type="ECO:0000259" key="7">
    <source>
        <dbReference type="PROSITE" id="PS50048"/>
    </source>
</evidence>
<evidence type="ECO:0000256" key="5">
    <source>
        <dbReference type="ARBA" id="ARBA00023242"/>
    </source>
</evidence>